<feature type="region of interest" description="Disordered" evidence="1">
    <location>
        <begin position="1"/>
        <end position="23"/>
    </location>
</feature>
<gene>
    <name evidence="2" type="ORF">PHLCEN_2v7394</name>
</gene>
<organism evidence="2 3">
    <name type="scientific">Hermanssonia centrifuga</name>
    <dbReference type="NCBI Taxonomy" id="98765"/>
    <lineage>
        <taxon>Eukaryota</taxon>
        <taxon>Fungi</taxon>
        <taxon>Dikarya</taxon>
        <taxon>Basidiomycota</taxon>
        <taxon>Agaricomycotina</taxon>
        <taxon>Agaricomycetes</taxon>
        <taxon>Polyporales</taxon>
        <taxon>Meruliaceae</taxon>
        <taxon>Hermanssonia</taxon>
    </lineage>
</organism>
<protein>
    <submittedName>
        <fullName evidence="2">Uncharacterized protein</fullName>
    </submittedName>
</protein>
<evidence type="ECO:0000256" key="1">
    <source>
        <dbReference type="SAM" id="MobiDB-lite"/>
    </source>
</evidence>
<feature type="compositionally biased region" description="Acidic residues" evidence="1">
    <location>
        <begin position="1"/>
        <end position="12"/>
    </location>
</feature>
<comment type="caution">
    <text evidence="2">The sequence shown here is derived from an EMBL/GenBank/DDBJ whole genome shotgun (WGS) entry which is preliminary data.</text>
</comment>
<sequence>MSASESEEDLAEGEYPTPYSKQLRQLCEEGASERKPRVQDRRIRCEKNHVLKRLILKKPSHAGSHGDFPGPDKALRMRIKAQRRLDILAWRLKQQKAAAKVSTSAVIPASTATTFVPSTSAGLTPAEFDALIDGLTKDMPEIPSMANHSTPSTPSPLERKRAQPYGSASSSKMQKVARDQDIAASRDASDIFDFTGRNSTVYNPQPWSSTTALMQLNRGQDITASRDASDMATKFFDLTGRNPPSWTSPRPPMALSTTVPSPSAIGFDFAPLNTTLTSTHLPAPSNTGFGFHASSNTTTGFGSLAPSNTGFGSLAPLHTIVTSTHLPAPSKTLPVSPVTGSDALGTRSKLPGVKRAPRSDEEVICITSDSPVHSRRSRPVAKRKAASPLPPSDPVESSSDGEPEGVISMTSEARRDLMVVVYTKILSSVVCLSNYPIIQQFCDVENADHVRVWVEEECIWKTVLFDAYFTVGTRQFALVVRLADVKSLYNFKASDEALYPYDDPRSRAPSALRHMSVEMDRAAKLRDD</sequence>
<accession>A0A2R6NWQ3</accession>
<dbReference type="Proteomes" id="UP000186601">
    <property type="component" value="Unassembled WGS sequence"/>
</dbReference>
<feature type="region of interest" description="Disordered" evidence="1">
    <location>
        <begin position="139"/>
        <end position="182"/>
    </location>
</feature>
<evidence type="ECO:0000313" key="3">
    <source>
        <dbReference type="Proteomes" id="UP000186601"/>
    </source>
</evidence>
<keyword evidence="3" id="KW-1185">Reference proteome</keyword>
<proteinExistence type="predicted"/>
<feature type="compositionally biased region" description="Basic residues" evidence="1">
    <location>
        <begin position="373"/>
        <end position="385"/>
    </location>
</feature>
<feature type="region of interest" description="Disordered" evidence="1">
    <location>
        <begin position="326"/>
        <end position="405"/>
    </location>
</feature>
<evidence type="ECO:0000313" key="2">
    <source>
        <dbReference type="EMBL" id="PSR78501.1"/>
    </source>
</evidence>
<dbReference type="EMBL" id="MLYV02000738">
    <property type="protein sequence ID" value="PSR78501.1"/>
    <property type="molecule type" value="Genomic_DNA"/>
</dbReference>
<name>A0A2R6NWQ3_9APHY</name>
<dbReference type="AlphaFoldDB" id="A0A2R6NWQ3"/>
<reference evidence="2 3" key="1">
    <citation type="submission" date="2018-02" db="EMBL/GenBank/DDBJ databases">
        <title>Genome sequence of the basidiomycete white-rot fungus Phlebia centrifuga.</title>
        <authorList>
            <person name="Granchi Z."/>
            <person name="Peng M."/>
            <person name="de Vries R.P."/>
            <person name="Hilden K."/>
            <person name="Makela M.R."/>
            <person name="Grigoriev I."/>
            <person name="Riley R."/>
        </authorList>
    </citation>
    <scope>NUCLEOTIDE SEQUENCE [LARGE SCALE GENOMIC DNA]</scope>
    <source>
        <strain evidence="2 3">FBCC195</strain>
    </source>
</reference>